<keyword evidence="2" id="KW-1185">Reference proteome</keyword>
<organism evidence="1 2">
    <name type="scientific">Tripterygium wilfordii</name>
    <name type="common">Thunder God vine</name>
    <dbReference type="NCBI Taxonomy" id="458696"/>
    <lineage>
        <taxon>Eukaryota</taxon>
        <taxon>Viridiplantae</taxon>
        <taxon>Streptophyta</taxon>
        <taxon>Embryophyta</taxon>
        <taxon>Tracheophyta</taxon>
        <taxon>Spermatophyta</taxon>
        <taxon>Magnoliopsida</taxon>
        <taxon>eudicotyledons</taxon>
        <taxon>Gunneridae</taxon>
        <taxon>Pentapetalae</taxon>
        <taxon>rosids</taxon>
        <taxon>fabids</taxon>
        <taxon>Celastrales</taxon>
        <taxon>Celastraceae</taxon>
        <taxon>Tripterygium</taxon>
    </lineage>
</organism>
<dbReference type="EMBL" id="JAAARO010000005">
    <property type="protein sequence ID" value="KAF5747576.1"/>
    <property type="molecule type" value="Genomic_DNA"/>
</dbReference>
<dbReference type="Proteomes" id="UP000593562">
    <property type="component" value="Unassembled WGS sequence"/>
</dbReference>
<protein>
    <submittedName>
        <fullName evidence="1">Aldo-keto reductase family 4 member C9-like</fullName>
    </submittedName>
</protein>
<dbReference type="AlphaFoldDB" id="A0A7J7DNB2"/>
<reference evidence="1 2" key="1">
    <citation type="journal article" date="2020" name="Nat. Commun.">
        <title>Genome of Tripterygium wilfordii and identification of cytochrome P450 involved in triptolide biosynthesis.</title>
        <authorList>
            <person name="Tu L."/>
            <person name="Su P."/>
            <person name="Zhang Z."/>
            <person name="Gao L."/>
            <person name="Wang J."/>
            <person name="Hu T."/>
            <person name="Zhou J."/>
            <person name="Zhang Y."/>
            <person name="Zhao Y."/>
            <person name="Liu Y."/>
            <person name="Song Y."/>
            <person name="Tong Y."/>
            <person name="Lu Y."/>
            <person name="Yang J."/>
            <person name="Xu C."/>
            <person name="Jia M."/>
            <person name="Peters R.J."/>
            <person name="Huang L."/>
            <person name="Gao W."/>
        </authorList>
    </citation>
    <scope>NUCLEOTIDE SEQUENCE [LARGE SCALE GENOMIC DNA]</scope>
    <source>
        <strain evidence="2">cv. XIE 37</strain>
        <tissue evidence="1">Leaf</tissue>
    </source>
</reference>
<accession>A0A7J7DNB2</accession>
<evidence type="ECO:0000313" key="2">
    <source>
        <dbReference type="Proteomes" id="UP000593562"/>
    </source>
</evidence>
<dbReference type="InParanoid" id="A0A7J7DNB2"/>
<comment type="caution">
    <text evidence="1">The sequence shown here is derived from an EMBL/GenBank/DDBJ whole genome shotgun (WGS) entry which is preliminary data.</text>
</comment>
<evidence type="ECO:0000313" key="1">
    <source>
        <dbReference type="EMBL" id="KAF5747576.1"/>
    </source>
</evidence>
<gene>
    <name evidence="1" type="ORF">HS088_TW05G00301</name>
</gene>
<name>A0A7J7DNB2_TRIWF</name>
<proteinExistence type="predicted"/>
<sequence length="55" mass="5871">MASLRLAETWTAMGGLYASGQAMTIGAYSPLGSQGSWIKGEILKEPSLIEIAEKR</sequence>